<organism evidence="1 2">
    <name type="scientific">Orbilia javanica</name>
    <dbReference type="NCBI Taxonomy" id="47235"/>
    <lineage>
        <taxon>Eukaryota</taxon>
        <taxon>Fungi</taxon>
        <taxon>Dikarya</taxon>
        <taxon>Ascomycota</taxon>
        <taxon>Pezizomycotina</taxon>
        <taxon>Orbiliomycetes</taxon>
        <taxon>Orbiliales</taxon>
        <taxon>Orbiliaceae</taxon>
        <taxon>Orbilia</taxon>
    </lineage>
</organism>
<evidence type="ECO:0000313" key="2">
    <source>
        <dbReference type="Proteomes" id="UP001313282"/>
    </source>
</evidence>
<dbReference type="AlphaFoldDB" id="A0AAN8MX65"/>
<sequence length="532" mass="60913">MDYITSLVRAPEVLDEILSYLPDARVLELAFTCKTLYASCSRYLWSNLRVTGSIYSTSGRIISPRLRFPSVIEDYWSESDWIKYTRYLVCGRIMNFSSKEIKAIIDLLNEQRLRPNRIDFEIFLTAEDITPRPEREFSGSLCDLKKYSESRLSQEFSILLQSNVVHSLPKLVDLEKVTKLTLGFLVEPLDDYSIAKGIEDLTLVLEESINLTQFSWEALAKRNARCEISTIDAQLQKLQTAVDGLRHLRNLRIHRYLFHPSFFLVPPENVRVLSLDCIASEDWWLKFASCPLSNVEILSINYVTGCDSADGLEGFVDQGTTKFDTLVLEDVAVRSLKKFSCNRSTSNIPYNLRDCMLRNNTGLDLGSRTQMKRQEAVNLIAECQKLYDQEYRACLELAVPRYTKKFAEGYVVDVEKALDFLAEWAEILTLIVQPNYLEKVENWVRDKELAEGIAENDDEITGDVIEKARNFVVPLVFEFSGALRGVKERVIDAMAKRLAKGEDFGIKAAMGLLVEDVVMRIRNVRQGIRDYS</sequence>
<comment type="caution">
    <text evidence="1">The sequence shown here is derived from an EMBL/GenBank/DDBJ whole genome shotgun (WGS) entry which is preliminary data.</text>
</comment>
<gene>
    <name evidence="1" type="ORF">TWF718_004122</name>
</gene>
<dbReference type="Proteomes" id="UP001313282">
    <property type="component" value="Unassembled WGS sequence"/>
</dbReference>
<keyword evidence="2" id="KW-1185">Reference proteome</keyword>
<evidence type="ECO:0000313" key="1">
    <source>
        <dbReference type="EMBL" id="KAK6350942.1"/>
    </source>
</evidence>
<dbReference type="EMBL" id="JAVHNR010000002">
    <property type="protein sequence ID" value="KAK6350942.1"/>
    <property type="molecule type" value="Genomic_DNA"/>
</dbReference>
<dbReference type="InterPro" id="IPR036047">
    <property type="entry name" value="F-box-like_dom_sf"/>
</dbReference>
<reference evidence="1 2" key="1">
    <citation type="submission" date="2019-10" db="EMBL/GenBank/DDBJ databases">
        <authorList>
            <person name="Palmer J.M."/>
        </authorList>
    </citation>
    <scope>NUCLEOTIDE SEQUENCE [LARGE SCALE GENOMIC DNA]</scope>
    <source>
        <strain evidence="1 2">TWF718</strain>
    </source>
</reference>
<name>A0AAN8MX65_9PEZI</name>
<evidence type="ECO:0008006" key="3">
    <source>
        <dbReference type="Google" id="ProtNLM"/>
    </source>
</evidence>
<proteinExistence type="predicted"/>
<accession>A0AAN8MX65</accession>
<dbReference type="SUPFAM" id="SSF81383">
    <property type="entry name" value="F-box domain"/>
    <property type="match status" value="1"/>
</dbReference>
<protein>
    <recommendedName>
        <fullName evidence="3">F-box domain-containing protein</fullName>
    </recommendedName>
</protein>